<evidence type="ECO:0000313" key="5">
    <source>
        <dbReference type="EMBL" id="GLQ87469.1"/>
    </source>
</evidence>
<evidence type="ECO:0000256" key="2">
    <source>
        <dbReference type="ARBA" id="ARBA00039140"/>
    </source>
</evidence>
<protein>
    <recommendedName>
        <fullName evidence="2">protein-glutamate methylesterase</fullName>
        <ecNumber evidence="2">3.1.1.61</ecNumber>
    </recommendedName>
</protein>
<name>A0ABQ5X9Y8_9GAMM</name>
<dbReference type="EC" id="3.1.1.61" evidence="2"/>
<keyword evidence="6" id="KW-1185">Reference proteome</keyword>
<dbReference type="Pfam" id="PF01339">
    <property type="entry name" value="CheB_methylest"/>
    <property type="match status" value="1"/>
</dbReference>
<comment type="catalytic activity">
    <reaction evidence="3">
        <text>[protein]-L-glutamate 5-O-methyl ester + H2O = L-glutamyl-[protein] + methanol + H(+)</text>
        <dbReference type="Rhea" id="RHEA:23236"/>
        <dbReference type="Rhea" id="RHEA-COMP:10208"/>
        <dbReference type="Rhea" id="RHEA-COMP:10311"/>
        <dbReference type="ChEBI" id="CHEBI:15377"/>
        <dbReference type="ChEBI" id="CHEBI:15378"/>
        <dbReference type="ChEBI" id="CHEBI:17790"/>
        <dbReference type="ChEBI" id="CHEBI:29973"/>
        <dbReference type="ChEBI" id="CHEBI:82795"/>
        <dbReference type="EC" id="3.1.1.61"/>
    </reaction>
</comment>
<sequence>MSRPAIDAPFRSATVAYGPRVIGVLLSGKLGDGVAGLEAIKRCTIRLPLKDGTDGVT</sequence>
<dbReference type="Proteomes" id="UP001156627">
    <property type="component" value="Unassembled WGS sequence"/>
</dbReference>
<organism evidence="5 6">
    <name type="scientific">Dyella flagellata</name>
    <dbReference type="NCBI Taxonomy" id="1867833"/>
    <lineage>
        <taxon>Bacteria</taxon>
        <taxon>Pseudomonadati</taxon>
        <taxon>Pseudomonadota</taxon>
        <taxon>Gammaproteobacteria</taxon>
        <taxon>Lysobacterales</taxon>
        <taxon>Rhodanobacteraceae</taxon>
        <taxon>Dyella</taxon>
    </lineage>
</organism>
<dbReference type="SUPFAM" id="SSF52738">
    <property type="entry name" value="Methylesterase CheB, C-terminal domain"/>
    <property type="match status" value="1"/>
</dbReference>
<dbReference type="PANTHER" id="PTHR42872:SF6">
    <property type="entry name" value="PROTEIN-GLUTAMATE METHYLESTERASE_PROTEIN-GLUTAMINE GLUTAMINASE"/>
    <property type="match status" value="1"/>
</dbReference>
<dbReference type="EMBL" id="BSOA01000006">
    <property type="protein sequence ID" value="GLQ87469.1"/>
    <property type="molecule type" value="Genomic_DNA"/>
</dbReference>
<evidence type="ECO:0000313" key="6">
    <source>
        <dbReference type="Proteomes" id="UP001156627"/>
    </source>
</evidence>
<dbReference type="PANTHER" id="PTHR42872">
    <property type="entry name" value="PROTEIN-GLUTAMATE METHYLESTERASE/PROTEIN-GLUTAMINE GLUTAMINASE"/>
    <property type="match status" value="1"/>
</dbReference>
<comment type="caution">
    <text evidence="5">The sequence shown here is derived from an EMBL/GenBank/DDBJ whole genome shotgun (WGS) entry which is preliminary data.</text>
</comment>
<reference evidence="6" key="1">
    <citation type="journal article" date="2019" name="Int. J. Syst. Evol. Microbiol.">
        <title>The Global Catalogue of Microorganisms (GCM) 10K type strain sequencing project: providing services to taxonomists for standard genome sequencing and annotation.</title>
        <authorList>
            <consortium name="The Broad Institute Genomics Platform"/>
            <consortium name="The Broad Institute Genome Sequencing Center for Infectious Disease"/>
            <person name="Wu L."/>
            <person name="Ma J."/>
        </authorList>
    </citation>
    <scope>NUCLEOTIDE SEQUENCE [LARGE SCALE GENOMIC DNA]</scope>
    <source>
        <strain evidence="6">NBRC 111981</strain>
    </source>
</reference>
<evidence type="ECO:0000256" key="3">
    <source>
        <dbReference type="ARBA" id="ARBA00048267"/>
    </source>
</evidence>
<accession>A0ABQ5X9Y8</accession>
<dbReference type="InterPro" id="IPR035909">
    <property type="entry name" value="CheB_C"/>
</dbReference>
<feature type="domain" description="CheB-type methylesterase" evidence="4">
    <location>
        <begin position="3"/>
        <end position="44"/>
    </location>
</feature>
<dbReference type="RefSeq" id="WP_284330915.1">
    <property type="nucleotide sequence ID" value="NZ_BSOA01000006.1"/>
</dbReference>
<dbReference type="Gene3D" id="3.40.50.180">
    <property type="entry name" value="Methylesterase CheB, C-terminal domain"/>
    <property type="match status" value="1"/>
</dbReference>
<proteinExistence type="predicted"/>
<gene>
    <name evidence="5" type="ORF">GCM10007898_10350</name>
</gene>
<keyword evidence="1" id="KW-0378">Hydrolase</keyword>
<evidence type="ECO:0000256" key="1">
    <source>
        <dbReference type="ARBA" id="ARBA00022801"/>
    </source>
</evidence>
<dbReference type="InterPro" id="IPR000673">
    <property type="entry name" value="Sig_transdc_resp-reg_Me-estase"/>
</dbReference>
<evidence type="ECO:0000259" key="4">
    <source>
        <dbReference type="Pfam" id="PF01339"/>
    </source>
</evidence>